<dbReference type="GO" id="GO:0015627">
    <property type="term" value="C:type II protein secretion system complex"/>
    <property type="evidence" value="ECO:0007669"/>
    <property type="project" value="TreeGrafter"/>
</dbReference>
<dbReference type="AlphaFoldDB" id="F4LM63"/>
<accession>F4LM63</accession>
<protein>
    <submittedName>
        <fullName evidence="7">Type II and III secretion system protein</fullName>
    </submittedName>
</protein>
<evidence type="ECO:0000256" key="2">
    <source>
        <dbReference type="ARBA" id="ARBA00022729"/>
    </source>
</evidence>
<dbReference type="InterPro" id="IPR004846">
    <property type="entry name" value="T2SS/T3SS_dom"/>
</dbReference>
<dbReference type="OrthoDB" id="9779724at2"/>
<dbReference type="Proteomes" id="UP000006546">
    <property type="component" value="Chromosome"/>
</dbReference>
<dbReference type="PANTHER" id="PTHR30332">
    <property type="entry name" value="PROBABLE GENERAL SECRETION PATHWAY PROTEIN D"/>
    <property type="match status" value="1"/>
</dbReference>
<evidence type="ECO:0000256" key="3">
    <source>
        <dbReference type="ARBA" id="ARBA00023136"/>
    </source>
</evidence>
<name>F4LM63_TREBD</name>
<proteinExistence type="inferred from homology"/>
<evidence type="ECO:0000256" key="4">
    <source>
        <dbReference type="RuleBase" id="RU004003"/>
    </source>
</evidence>
<dbReference type="HOGENOM" id="CLU_411562_0_0_12"/>
<feature type="chain" id="PRO_5003316756" evidence="5">
    <location>
        <begin position="22"/>
        <end position="667"/>
    </location>
</feature>
<dbReference type="GO" id="GO:0016020">
    <property type="term" value="C:membrane"/>
    <property type="evidence" value="ECO:0007669"/>
    <property type="project" value="UniProtKB-SubCell"/>
</dbReference>
<comment type="subcellular location">
    <subcellularLocation>
        <location evidence="1">Membrane</location>
    </subcellularLocation>
</comment>
<evidence type="ECO:0000256" key="5">
    <source>
        <dbReference type="SAM" id="SignalP"/>
    </source>
</evidence>
<feature type="domain" description="Type II/III secretion system secretin-like" evidence="6">
    <location>
        <begin position="473"/>
        <end position="634"/>
    </location>
</feature>
<comment type="similarity">
    <text evidence="4">Belongs to the bacterial secretin family.</text>
</comment>
<dbReference type="KEGG" id="tbe:Trebr_1315"/>
<evidence type="ECO:0000313" key="7">
    <source>
        <dbReference type="EMBL" id="AEE16742.1"/>
    </source>
</evidence>
<keyword evidence="8" id="KW-1185">Reference proteome</keyword>
<dbReference type="STRING" id="906968.Trebr_1315"/>
<evidence type="ECO:0000313" key="8">
    <source>
        <dbReference type="Proteomes" id="UP000006546"/>
    </source>
</evidence>
<dbReference type="Pfam" id="PF00263">
    <property type="entry name" value="Secretin"/>
    <property type="match status" value="1"/>
</dbReference>
<reference evidence="8" key="1">
    <citation type="submission" date="2011-04" db="EMBL/GenBank/DDBJ databases">
        <title>The complete genome of Treponema brennaborense DSM 12168.</title>
        <authorList>
            <person name="Lucas S."/>
            <person name="Han J."/>
            <person name="Lapidus A."/>
            <person name="Bruce D."/>
            <person name="Goodwin L."/>
            <person name="Pitluck S."/>
            <person name="Peters L."/>
            <person name="Kyrpides N."/>
            <person name="Mavromatis K."/>
            <person name="Ivanova N."/>
            <person name="Mikhailova N."/>
            <person name="Pagani I."/>
            <person name="Teshima H."/>
            <person name="Detter J.C."/>
            <person name="Tapia R."/>
            <person name="Han C."/>
            <person name="Land M."/>
            <person name="Hauser L."/>
            <person name="Markowitz V."/>
            <person name="Cheng J.-F."/>
            <person name="Hugenholtz P."/>
            <person name="Woyke T."/>
            <person name="Wu D."/>
            <person name="Gronow S."/>
            <person name="Wellnitz S."/>
            <person name="Brambilla E."/>
            <person name="Klenk H.-P."/>
            <person name="Eisen J.A."/>
        </authorList>
    </citation>
    <scope>NUCLEOTIDE SEQUENCE [LARGE SCALE GENOMIC DNA]</scope>
    <source>
        <strain evidence="8">DSM 12168 / CIP 105900 / DD5/3</strain>
    </source>
</reference>
<evidence type="ECO:0000256" key="1">
    <source>
        <dbReference type="ARBA" id="ARBA00004370"/>
    </source>
</evidence>
<feature type="signal peptide" evidence="5">
    <location>
        <begin position="1"/>
        <end position="21"/>
    </location>
</feature>
<dbReference type="EMBL" id="CP002696">
    <property type="protein sequence ID" value="AEE16742.1"/>
    <property type="molecule type" value="Genomic_DNA"/>
</dbReference>
<dbReference type="InterPro" id="IPR050810">
    <property type="entry name" value="Bact_Secretion_Sys_Channel"/>
</dbReference>
<dbReference type="GO" id="GO:0009306">
    <property type="term" value="P:protein secretion"/>
    <property type="evidence" value="ECO:0007669"/>
    <property type="project" value="InterPro"/>
</dbReference>
<dbReference type="eggNOG" id="COG4796">
    <property type="taxonomic scope" value="Bacteria"/>
</dbReference>
<keyword evidence="2 5" id="KW-0732">Signal</keyword>
<organism evidence="7 8">
    <name type="scientific">Treponema brennaborense (strain DSM 12168 / CIP 105900 / DD5/3)</name>
    <dbReference type="NCBI Taxonomy" id="906968"/>
    <lineage>
        <taxon>Bacteria</taxon>
        <taxon>Pseudomonadati</taxon>
        <taxon>Spirochaetota</taxon>
        <taxon>Spirochaetia</taxon>
        <taxon>Spirochaetales</taxon>
        <taxon>Treponemataceae</taxon>
        <taxon>Treponema</taxon>
    </lineage>
</organism>
<dbReference type="RefSeq" id="WP_013758449.1">
    <property type="nucleotide sequence ID" value="NC_015500.1"/>
</dbReference>
<sequence length="667" mass="74497">MHKKIVGVLFLLACISLYAEADRENFEFINQNISDIVYILSARNPVPIITDDTVTGTGTFLLNKTATGTFSDIFDAFLESNRLYVHKTETLWIVSKVLITERDGGGISVDAYDVTPSQLIGKIADKTNQTVTYDILPVQRFSIHIPDISVADAIKLVLKPYAEYTVEQSANGIHIKRQQNTPPPVSFAKKECIVRKNGIVYDVSLENAVVSDIFHDLFTIAEKEYSNFIQTGLKIEKLQFSGKTFEDALQLILEQINGKYVLSETVWYLLPGQQNDTLKNIQLKNKQWYTFALKYRPIAQLKPLILTRFPDIELLETGGYTFAAFAVPEEKAALESYLAELDHRVRSEPIILKYIKTEDLYKALPPTVSREDLTDAGNGDTIFFTGPQEKKEAFLKELAVLDKPKKSIRYDLLILQYQKSSNLSWGITSSMSPLSPGNKTLVTGELGNLLNLSFDAITVFGYLFAARINAALSKNEANVFTDTTLYGVSGQKITFKNTNTFRYRDSNIDPQTGKPLYTGITREIISGLVLEIDGWISGDGMVTMDVTASVSKRGVDVSTKTGNPPPTSEKIVTTQVKARSGEPVVLSGLTQNDKTFVEQGVPFISRIPVLGNLFKSRDETEEKNEMVIYLVPHIEETQTDSRGTDTRKRAAYEELVLNTDTAVPYDE</sequence>
<dbReference type="PANTHER" id="PTHR30332:SF24">
    <property type="entry name" value="SECRETIN GSPD-RELATED"/>
    <property type="match status" value="1"/>
</dbReference>
<keyword evidence="3" id="KW-0472">Membrane</keyword>
<gene>
    <name evidence="7" type="ordered locus">Trebr_1315</name>
</gene>
<evidence type="ECO:0000259" key="6">
    <source>
        <dbReference type="Pfam" id="PF00263"/>
    </source>
</evidence>